<evidence type="ECO:0000259" key="1">
    <source>
        <dbReference type="Pfam" id="PF09346"/>
    </source>
</evidence>
<sequence length="133" mass="14172">MRTRIELAGTFRLNPPASPAAIEREEVAYGGPLPQAYVELLQVSNGMCTDGSLSVLGAEGVVQRNADYEVQTCLPGYFMIGDDGGGSAILLNLRDRRIYEVDMGAMDEASLELCSESLDGLLALGTTLGEREG</sequence>
<dbReference type="Gene3D" id="3.40.1580.10">
    <property type="entry name" value="SMI1/KNR4-like"/>
    <property type="match status" value="1"/>
</dbReference>
<dbReference type="Proteomes" id="UP000292685">
    <property type="component" value="Unassembled WGS sequence"/>
</dbReference>
<dbReference type="RefSeq" id="WP_130449130.1">
    <property type="nucleotide sequence ID" value="NZ_SHLA01000001.1"/>
</dbReference>
<dbReference type="SUPFAM" id="SSF160631">
    <property type="entry name" value="SMI1/KNR4-like"/>
    <property type="match status" value="1"/>
</dbReference>
<reference evidence="2 3" key="1">
    <citation type="submission" date="2019-02" db="EMBL/GenBank/DDBJ databases">
        <title>Sequencing the genomes of 1000 actinobacteria strains.</title>
        <authorList>
            <person name="Klenk H.-P."/>
        </authorList>
    </citation>
    <scope>NUCLEOTIDE SEQUENCE [LARGE SCALE GENOMIC DNA]</scope>
    <source>
        <strain evidence="2 3">DSM 17364</strain>
    </source>
</reference>
<gene>
    <name evidence="2" type="ORF">EV380_0512</name>
</gene>
<accession>A0A4Q8AA33</accession>
<evidence type="ECO:0000313" key="2">
    <source>
        <dbReference type="EMBL" id="RZU60957.1"/>
    </source>
</evidence>
<dbReference type="Pfam" id="PF09346">
    <property type="entry name" value="SMI1_KNR4"/>
    <property type="match status" value="1"/>
</dbReference>
<dbReference type="InterPro" id="IPR037883">
    <property type="entry name" value="Knr4/Smi1-like_sf"/>
</dbReference>
<proteinExistence type="predicted"/>
<dbReference type="OrthoDB" id="1739659at2"/>
<feature type="domain" description="Knr4/Smi1-like" evidence="1">
    <location>
        <begin position="16"/>
        <end position="122"/>
    </location>
</feature>
<dbReference type="InterPro" id="IPR018958">
    <property type="entry name" value="Knr4/Smi1-like_dom"/>
</dbReference>
<comment type="caution">
    <text evidence="2">The sequence shown here is derived from an EMBL/GenBank/DDBJ whole genome shotgun (WGS) entry which is preliminary data.</text>
</comment>
<name>A0A4Q8AA33_9MICC</name>
<dbReference type="AlphaFoldDB" id="A0A4Q8AA33"/>
<protein>
    <recommendedName>
        <fullName evidence="1">Knr4/Smi1-like domain-containing protein</fullName>
    </recommendedName>
</protein>
<evidence type="ECO:0000313" key="3">
    <source>
        <dbReference type="Proteomes" id="UP000292685"/>
    </source>
</evidence>
<organism evidence="2 3">
    <name type="scientific">Zhihengliuella halotolerans</name>
    <dbReference type="NCBI Taxonomy" id="370736"/>
    <lineage>
        <taxon>Bacteria</taxon>
        <taxon>Bacillati</taxon>
        <taxon>Actinomycetota</taxon>
        <taxon>Actinomycetes</taxon>
        <taxon>Micrococcales</taxon>
        <taxon>Micrococcaceae</taxon>
        <taxon>Zhihengliuella</taxon>
    </lineage>
</organism>
<dbReference type="EMBL" id="SHLA01000001">
    <property type="protein sequence ID" value="RZU60957.1"/>
    <property type="molecule type" value="Genomic_DNA"/>
</dbReference>
<keyword evidence="3" id="KW-1185">Reference proteome</keyword>